<feature type="domain" description="Release factor glutamine methyltransferase N-terminal" evidence="7">
    <location>
        <begin position="7"/>
        <end position="75"/>
    </location>
</feature>
<evidence type="ECO:0000256" key="5">
    <source>
        <dbReference type="HAMAP-Rule" id="MF_02126"/>
    </source>
</evidence>
<dbReference type="AlphaFoldDB" id="A0A7H0SNC4"/>
<keyword evidence="2 5" id="KW-0808">Transferase</keyword>
<dbReference type="InterPro" id="IPR007848">
    <property type="entry name" value="Small_mtfrase_dom"/>
</dbReference>
<dbReference type="CDD" id="cd02440">
    <property type="entry name" value="AdoMet_MTases"/>
    <property type="match status" value="1"/>
</dbReference>
<evidence type="ECO:0000256" key="1">
    <source>
        <dbReference type="ARBA" id="ARBA00022603"/>
    </source>
</evidence>
<evidence type="ECO:0000256" key="4">
    <source>
        <dbReference type="ARBA" id="ARBA00048391"/>
    </source>
</evidence>
<feature type="binding site" evidence="5">
    <location>
        <begin position="193"/>
        <end position="196"/>
    </location>
    <ligand>
        <name>substrate</name>
    </ligand>
</feature>
<dbReference type="Gene3D" id="3.40.50.150">
    <property type="entry name" value="Vaccinia Virus protein VP39"/>
    <property type="match status" value="1"/>
</dbReference>
<dbReference type="PANTHER" id="PTHR18895:SF74">
    <property type="entry name" value="MTRF1L RELEASE FACTOR GLUTAMINE METHYLTRANSFERASE"/>
    <property type="match status" value="1"/>
</dbReference>
<feature type="binding site" evidence="5">
    <location>
        <position position="193"/>
    </location>
    <ligand>
        <name>S-adenosyl-L-methionine</name>
        <dbReference type="ChEBI" id="CHEBI:59789"/>
    </ligand>
</feature>
<dbReference type="SUPFAM" id="SSF53335">
    <property type="entry name" value="S-adenosyl-L-methionine-dependent methyltransferases"/>
    <property type="match status" value="1"/>
</dbReference>
<feature type="domain" description="Methyltransferase small" evidence="6">
    <location>
        <begin position="109"/>
        <end position="198"/>
    </location>
</feature>
<organism evidence="8 9">
    <name type="scientific">Corynebacterium poyangense</name>
    <dbReference type="NCBI Taxonomy" id="2684405"/>
    <lineage>
        <taxon>Bacteria</taxon>
        <taxon>Bacillati</taxon>
        <taxon>Actinomycetota</taxon>
        <taxon>Actinomycetes</taxon>
        <taxon>Mycobacteriales</taxon>
        <taxon>Corynebacteriaceae</taxon>
        <taxon>Corynebacterium</taxon>
    </lineage>
</organism>
<evidence type="ECO:0000259" key="6">
    <source>
        <dbReference type="Pfam" id="PF05175"/>
    </source>
</evidence>
<dbReference type="GO" id="GO:0032259">
    <property type="term" value="P:methylation"/>
    <property type="evidence" value="ECO:0007669"/>
    <property type="project" value="UniProtKB-KW"/>
</dbReference>
<feature type="binding site" evidence="5">
    <location>
        <position position="146"/>
    </location>
    <ligand>
        <name>S-adenosyl-L-methionine</name>
        <dbReference type="ChEBI" id="CHEBI:59789"/>
    </ligand>
</feature>
<sequence>MKLRDYLADSIRRLTQAGVPSPRVDAQELSAYLLDIPRQRLILHSQTELSPAQISGLDELIQRRIQREPLQYIVGTAPFGPLDIQVGPGVFIPRPETEVLAEWAVQYLRRFAQSYQPKVVDLCTGSGALAAYIADQIPHAQIVGVELSETALTWARLNVPAHVQLVHADALRQDWVGEKCPTLAGAVDLIVCNPPYVPRTVASTLEPEVFCDPNRAVFSGDDGMEFINKLPDTVDYLLKPGGVVGVEHDDSMASQCRAVFAEDPRWTQVSSLADLTGRYRFVMSSKM</sequence>
<dbReference type="GO" id="GO:0003676">
    <property type="term" value="F:nucleic acid binding"/>
    <property type="evidence" value="ECO:0007669"/>
    <property type="project" value="InterPro"/>
</dbReference>
<dbReference type="Pfam" id="PF17827">
    <property type="entry name" value="PrmC_N"/>
    <property type="match status" value="1"/>
</dbReference>
<name>A0A7H0SNC4_9CORY</name>
<dbReference type="EC" id="2.1.1.297" evidence="5"/>
<dbReference type="Pfam" id="PF05175">
    <property type="entry name" value="MTS"/>
    <property type="match status" value="1"/>
</dbReference>
<dbReference type="EMBL" id="CP046884">
    <property type="protein sequence ID" value="QNQ90049.1"/>
    <property type="molecule type" value="Genomic_DNA"/>
</dbReference>
<dbReference type="RefSeq" id="WP_187975509.1">
    <property type="nucleotide sequence ID" value="NZ_CP046884.1"/>
</dbReference>
<evidence type="ECO:0000313" key="9">
    <source>
        <dbReference type="Proteomes" id="UP000516320"/>
    </source>
</evidence>
<proteinExistence type="inferred from homology"/>
<dbReference type="HAMAP" id="MF_02126">
    <property type="entry name" value="RF_methyltr_PrmC"/>
    <property type="match status" value="1"/>
</dbReference>
<keyword evidence="9" id="KW-1185">Reference proteome</keyword>
<keyword evidence="3 5" id="KW-0949">S-adenosyl-L-methionine</keyword>
<dbReference type="PROSITE" id="PS00092">
    <property type="entry name" value="N6_MTASE"/>
    <property type="match status" value="1"/>
</dbReference>
<dbReference type="PANTHER" id="PTHR18895">
    <property type="entry name" value="HEMK METHYLTRANSFERASE"/>
    <property type="match status" value="1"/>
</dbReference>
<dbReference type="InterPro" id="IPR050320">
    <property type="entry name" value="N5-glutamine_MTase"/>
</dbReference>
<evidence type="ECO:0000256" key="2">
    <source>
        <dbReference type="ARBA" id="ARBA00022679"/>
    </source>
</evidence>
<dbReference type="InterPro" id="IPR004556">
    <property type="entry name" value="HemK-like"/>
</dbReference>
<evidence type="ECO:0000259" key="7">
    <source>
        <dbReference type="Pfam" id="PF17827"/>
    </source>
</evidence>
<reference evidence="8 9" key="1">
    <citation type="submission" date="2019-12" db="EMBL/GenBank/DDBJ databases">
        <title>Corynebacterium sp. nov., isolated from feces of the Anser Albifrons in China.</title>
        <authorList>
            <person name="Liu Q."/>
        </authorList>
    </citation>
    <scope>NUCLEOTIDE SEQUENCE [LARGE SCALE GENOMIC DNA]</scope>
    <source>
        <strain evidence="8 9">4H37-19</strain>
    </source>
</reference>
<dbReference type="Proteomes" id="UP000516320">
    <property type="component" value="Chromosome"/>
</dbReference>
<dbReference type="NCBIfam" id="TIGR03534">
    <property type="entry name" value="RF_mod_PrmC"/>
    <property type="match status" value="1"/>
</dbReference>
<comment type="function">
    <text evidence="5">Methylates the class 1 translation termination release factors RF1/PrfA and RF2/PrfB on the glutamine residue of the universally conserved GGQ motif.</text>
</comment>
<dbReference type="KEGG" id="cpoy:GP475_04875"/>
<protein>
    <recommendedName>
        <fullName evidence="5">Release factor glutamine methyltransferase</fullName>
        <shortName evidence="5">RF MTase</shortName>
        <ecNumber evidence="5">2.1.1.297</ecNumber>
    </recommendedName>
    <alternativeName>
        <fullName evidence="5">N5-glutamine methyltransferase PrmC</fullName>
    </alternativeName>
    <alternativeName>
        <fullName evidence="5">Protein-(glutamine-N5) MTase PrmC</fullName>
    </alternativeName>
    <alternativeName>
        <fullName evidence="5">Protein-glutamine N-methyltransferase PrmC</fullName>
    </alternativeName>
</protein>
<dbReference type="InterPro" id="IPR029063">
    <property type="entry name" value="SAM-dependent_MTases_sf"/>
</dbReference>
<comment type="catalytic activity">
    <reaction evidence="4 5">
        <text>L-glutaminyl-[peptide chain release factor] + S-adenosyl-L-methionine = N(5)-methyl-L-glutaminyl-[peptide chain release factor] + S-adenosyl-L-homocysteine + H(+)</text>
        <dbReference type="Rhea" id="RHEA:42896"/>
        <dbReference type="Rhea" id="RHEA-COMP:10271"/>
        <dbReference type="Rhea" id="RHEA-COMP:10272"/>
        <dbReference type="ChEBI" id="CHEBI:15378"/>
        <dbReference type="ChEBI" id="CHEBI:30011"/>
        <dbReference type="ChEBI" id="CHEBI:57856"/>
        <dbReference type="ChEBI" id="CHEBI:59789"/>
        <dbReference type="ChEBI" id="CHEBI:61891"/>
        <dbReference type="EC" id="2.1.1.297"/>
    </reaction>
</comment>
<dbReference type="GO" id="GO:0102559">
    <property type="term" value="F:peptide chain release factor N(5)-glutamine methyltransferase activity"/>
    <property type="evidence" value="ECO:0007669"/>
    <property type="project" value="UniProtKB-EC"/>
</dbReference>
<dbReference type="InterPro" id="IPR002052">
    <property type="entry name" value="DNA_methylase_N6_adenine_CS"/>
</dbReference>
<accession>A0A7H0SNC4</accession>
<gene>
    <name evidence="5 8" type="primary">prmC</name>
    <name evidence="8" type="ORF">GP475_04875</name>
</gene>
<comment type="similarity">
    <text evidence="5">Belongs to the protein N5-glutamine methyltransferase family. PrmC subfamily.</text>
</comment>
<dbReference type="InterPro" id="IPR019874">
    <property type="entry name" value="RF_methyltr_PrmC"/>
</dbReference>
<evidence type="ECO:0000313" key="8">
    <source>
        <dbReference type="EMBL" id="QNQ90049.1"/>
    </source>
</evidence>
<comment type="caution">
    <text evidence="5">Lacks conserved residue(s) required for the propagation of feature annotation.</text>
</comment>
<keyword evidence="1 5" id="KW-0489">Methyltransferase</keyword>
<dbReference type="Gene3D" id="1.10.8.10">
    <property type="entry name" value="DNA helicase RuvA subunit, C-terminal domain"/>
    <property type="match status" value="1"/>
</dbReference>
<dbReference type="InterPro" id="IPR040758">
    <property type="entry name" value="PrmC_N"/>
</dbReference>
<evidence type="ECO:0000256" key="3">
    <source>
        <dbReference type="ARBA" id="ARBA00022691"/>
    </source>
</evidence>
<dbReference type="NCBIfam" id="TIGR00536">
    <property type="entry name" value="hemK_fam"/>
    <property type="match status" value="1"/>
</dbReference>